<evidence type="ECO:0000256" key="3">
    <source>
        <dbReference type="ARBA" id="ARBA00023125"/>
    </source>
</evidence>
<dbReference type="EMBL" id="WJEC01007320">
    <property type="protein sequence ID" value="KAF7470402.1"/>
    <property type="molecule type" value="Genomic_DNA"/>
</dbReference>
<evidence type="ECO:0000256" key="5">
    <source>
        <dbReference type="ARBA" id="ARBA00023242"/>
    </source>
</evidence>
<evidence type="ECO:0000313" key="8">
    <source>
        <dbReference type="Proteomes" id="UP000335636"/>
    </source>
</evidence>
<organism evidence="7 8">
    <name type="scientific">Marmota monax</name>
    <name type="common">Woodchuck</name>
    <dbReference type="NCBI Taxonomy" id="9995"/>
    <lineage>
        <taxon>Eukaryota</taxon>
        <taxon>Metazoa</taxon>
        <taxon>Chordata</taxon>
        <taxon>Craniata</taxon>
        <taxon>Vertebrata</taxon>
        <taxon>Euteleostomi</taxon>
        <taxon>Mammalia</taxon>
        <taxon>Eutheria</taxon>
        <taxon>Euarchontoglires</taxon>
        <taxon>Glires</taxon>
        <taxon>Rodentia</taxon>
        <taxon>Sciuromorpha</taxon>
        <taxon>Sciuridae</taxon>
        <taxon>Xerinae</taxon>
        <taxon>Marmotini</taxon>
        <taxon>Marmota</taxon>
    </lineage>
</organism>
<gene>
    <name evidence="6" type="ORF">GHT09_018306</name>
    <name evidence="7" type="ORF">MONAX_5E021730</name>
</gene>
<protein>
    <submittedName>
        <fullName evidence="7">Uncharacterized protein</fullName>
    </submittedName>
</protein>
<keyword evidence="2" id="KW-0805">Transcription regulation</keyword>
<keyword evidence="8" id="KW-1185">Reference proteome</keyword>
<dbReference type="GO" id="GO:0004879">
    <property type="term" value="F:nuclear receptor activity"/>
    <property type="evidence" value="ECO:0007669"/>
    <property type="project" value="TreeGrafter"/>
</dbReference>
<dbReference type="Proteomes" id="UP000335636">
    <property type="component" value="Unassembled WGS sequence"/>
</dbReference>
<sequence>MMQFQGKLKFLLGQKKKAPSGSILPPRLSLFCTVAPVLLPALAEVKMKGAFLRAKHRVDTMATVDPRTTQREDGALACCLWAFFLARLASVAVQGQWLCWCRALVHRAWSCQAFWASQNVGDDSLESHVGALCWKVPSPQPLLQPQ</sequence>
<keyword evidence="4" id="KW-0804">Transcription</keyword>
<keyword evidence="5" id="KW-0539">Nucleus</keyword>
<evidence type="ECO:0000256" key="1">
    <source>
        <dbReference type="ARBA" id="ARBA00004123"/>
    </source>
</evidence>
<dbReference type="GO" id="GO:0034751">
    <property type="term" value="C:aryl hydrocarbon receptor complex"/>
    <property type="evidence" value="ECO:0007669"/>
    <property type="project" value="TreeGrafter"/>
</dbReference>
<dbReference type="InterPro" id="IPR039091">
    <property type="entry name" value="AHR/AHRR"/>
</dbReference>
<dbReference type="Proteomes" id="UP000662637">
    <property type="component" value="Unassembled WGS sequence"/>
</dbReference>
<evidence type="ECO:0000313" key="6">
    <source>
        <dbReference type="EMBL" id="KAF7470402.1"/>
    </source>
</evidence>
<dbReference type="PANTHER" id="PTHR10649:SF3">
    <property type="entry name" value="ARYL HYDROCARBON RECEPTOR REPRESSOR"/>
    <property type="match status" value="1"/>
</dbReference>
<name>A0A5E4C420_MARMO</name>
<dbReference type="EMBL" id="CABDUW010000908">
    <property type="protein sequence ID" value="VTJ76624.1"/>
    <property type="molecule type" value="Genomic_DNA"/>
</dbReference>
<proteinExistence type="predicted"/>
<evidence type="ECO:0000256" key="2">
    <source>
        <dbReference type="ARBA" id="ARBA00023015"/>
    </source>
</evidence>
<comment type="subcellular location">
    <subcellularLocation>
        <location evidence="1">Nucleus</location>
    </subcellularLocation>
</comment>
<reference evidence="6" key="2">
    <citation type="submission" date="2020-08" db="EMBL/GenBank/DDBJ databases">
        <authorList>
            <person name="Shumante A."/>
            <person name="Zimin A.V."/>
            <person name="Puiu D."/>
            <person name="Salzberg S.L."/>
        </authorList>
    </citation>
    <scope>NUCLEOTIDE SEQUENCE</scope>
    <source>
        <strain evidence="6">WC2-LM</strain>
        <tissue evidence="6">Liver</tissue>
    </source>
</reference>
<evidence type="ECO:0000313" key="7">
    <source>
        <dbReference type="EMBL" id="VTJ76624.1"/>
    </source>
</evidence>
<dbReference type="GO" id="GO:0005634">
    <property type="term" value="C:nucleus"/>
    <property type="evidence" value="ECO:0007669"/>
    <property type="project" value="UniProtKB-SubCell"/>
</dbReference>
<accession>A0A5E4C420</accession>
<reference evidence="7 8" key="1">
    <citation type="submission" date="2019-04" db="EMBL/GenBank/DDBJ databases">
        <authorList>
            <person name="Alioto T."/>
            <person name="Alioto T."/>
        </authorList>
    </citation>
    <scope>NUCLEOTIDE SEQUENCE [LARGE SCALE GENOMIC DNA]</scope>
</reference>
<evidence type="ECO:0000256" key="4">
    <source>
        <dbReference type="ARBA" id="ARBA00023163"/>
    </source>
</evidence>
<dbReference type="GO" id="GO:0006805">
    <property type="term" value="P:xenobiotic metabolic process"/>
    <property type="evidence" value="ECO:0007669"/>
    <property type="project" value="InterPro"/>
</dbReference>
<dbReference type="AlphaFoldDB" id="A0A5E4C420"/>
<keyword evidence="3" id="KW-0238">DNA-binding</keyword>
<dbReference type="PANTHER" id="PTHR10649">
    <property type="entry name" value="ARYL HYDROCARBON RECEPTOR"/>
    <property type="match status" value="1"/>
</dbReference>
<dbReference type="GO" id="GO:0000976">
    <property type="term" value="F:transcription cis-regulatory region binding"/>
    <property type="evidence" value="ECO:0007669"/>
    <property type="project" value="TreeGrafter"/>
</dbReference>